<dbReference type="EMBL" id="WLUB01000036">
    <property type="protein sequence ID" value="MTC35198.1"/>
    <property type="molecule type" value="Genomic_DNA"/>
</dbReference>
<accession>A0AAW9VBK1</accession>
<name>A0AAW9VBK1_9GAMM</name>
<protein>
    <submittedName>
        <fullName evidence="1">Uncharacterized protein</fullName>
    </submittedName>
</protein>
<gene>
    <name evidence="1" type="ORF">GKR67_11300</name>
</gene>
<dbReference type="AlphaFoldDB" id="A0AAW9VBK1"/>
<proteinExistence type="predicted"/>
<organism evidence="1 2">
    <name type="scientific">Providencia alcalifaciens</name>
    <dbReference type="NCBI Taxonomy" id="126385"/>
    <lineage>
        <taxon>Bacteria</taxon>
        <taxon>Pseudomonadati</taxon>
        <taxon>Pseudomonadota</taxon>
        <taxon>Gammaproteobacteria</taxon>
        <taxon>Enterobacterales</taxon>
        <taxon>Morganellaceae</taxon>
        <taxon>Providencia</taxon>
    </lineage>
</organism>
<dbReference type="Proteomes" id="UP000449944">
    <property type="component" value="Unassembled WGS sequence"/>
</dbReference>
<comment type="caution">
    <text evidence="1">The sequence shown here is derived from an EMBL/GenBank/DDBJ whole genome shotgun (WGS) entry which is preliminary data.</text>
</comment>
<reference evidence="1 2" key="1">
    <citation type="submission" date="2019-10" db="EMBL/GenBank/DDBJ databases">
        <title>Comparative genomic analysis of Providencia.</title>
        <authorList>
            <person name="Yuan C."/>
            <person name="Wei Y."/>
            <person name="Yin Z."/>
        </authorList>
    </citation>
    <scope>NUCLEOTIDE SEQUENCE [LARGE SCALE GENOMIC DNA]</scope>
    <source>
        <strain evidence="2">wls1934</strain>
    </source>
</reference>
<evidence type="ECO:0000313" key="2">
    <source>
        <dbReference type="Proteomes" id="UP000449944"/>
    </source>
</evidence>
<evidence type="ECO:0000313" key="1">
    <source>
        <dbReference type="EMBL" id="MTC35198.1"/>
    </source>
</evidence>
<sequence length="202" mass="23225">MKTKLPHIDADLIRAALTLISVNDDPRMLTKVVHINNLYIEATNGHALIRMKHNVEFDQDVAVQFVYSVPDEAEFLDINIHDDGSHTVTYYRQDRDEEFRPFEKSELVLMQERYPDLTPLLTKSFKEEKTPLLASHYLALPYLMFGRGSIDILPSEDDRSVLFAMDALTSEIYGEPILIAMAMEKDIHKLSQSLRDQIMGID</sequence>